<dbReference type="RefSeq" id="XP_022505861.1">
    <property type="nucleotide sequence ID" value="XM_022661831.1"/>
</dbReference>
<dbReference type="EMBL" id="LVKK01000202">
    <property type="protein sequence ID" value="OAG33909.1"/>
    <property type="molecule type" value="Genomic_DNA"/>
</dbReference>
<dbReference type="GeneID" id="34607058"/>
<sequence length="493" mass="53532">MASIDWDNFTAFAGAGLLRSTILRPSRNADGTLNLEQDVLGFYQWLDIVRRTGLPGADACGVPENRQQAVRDLLDGFFPTGHGTPEGRAEPIRVLDTPNPDGSRTAQPMTVHLGPQDLALQIIDGPSALAYVFSVVQPTIANPQWDTYFLPLLVFFSRFLYLAYVSPSPTGGTGPVHQISDVPFMSCIMYDAASAPHPSYMLGSTWALSSSVGSGMVSRAAREPMIDGWRRQQLLEAALANNHPPLPDHLPVEPIALPALAEELYKDFVGRGLRHRAALIPADTSNLMFTTISGAFVAAYAAQGSGVCVPLRAGNVLSATPTRTTLLTLASNLVQQRWSPTFNPASPAFLQSLQDFLHHFLVPHMFPPGIPPTRPSLILPEITIVPASVQPLIQTQMATIWTAFGTAAVTRLTAFFNDRGFYGPSELRWTPFGRCAETYPFGVVLPNYFPGIEMARIRGFAIENREVGASLQLEAHFNSAQLDIAPGTTNRSP</sequence>
<gene>
    <name evidence="1" type="ORF">AYO21_11981</name>
</gene>
<name>A0A177ESE5_9EURO</name>
<evidence type="ECO:0000313" key="2">
    <source>
        <dbReference type="Proteomes" id="UP000077002"/>
    </source>
</evidence>
<protein>
    <submittedName>
        <fullName evidence="1">Uncharacterized protein</fullName>
    </submittedName>
</protein>
<proteinExistence type="predicted"/>
<dbReference type="OrthoDB" id="4959430at2759"/>
<accession>A0A177ESE5</accession>
<dbReference type="Proteomes" id="UP000077002">
    <property type="component" value="Unassembled WGS sequence"/>
</dbReference>
<comment type="caution">
    <text evidence="1">The sequence shown here is derived from an EMBL/GenBank/DDBJ whole genome shotgun (WGS) entry which is preliminary data.</text>
</comment>
<evidence type="ECO:0000313" key="1">
    <source>
        <dbReference type="EMBL" id="OAG33909.1"/>
    </source>
</evidence>
<dbReference type="AlphaFoldDB" id="A0A177ESE5"/>
<reference evidence="1 2" key="1">
    <citation type="submission" date="2016-03" db="EMBL/GenBank/DDBJ databases">
        <title>Draft genome sequence of the Fonsecaea monophora CBS 269.37.</title>
        <authorList>
            <person name="Bombassaro A."/>
            <person name="Vinicius W.A."/>
            <person name="De Hoog S."/>
            <person name="Sun J."/>
            <person name="Souza E.M."/>
            <person name="Raittz R.T."/>
            <person name="Costa F."/>
            <person name="Leao A.C."/>
            <person name="Tadra-Sfeir M.Z."/>
            <person name="Baura V."/>
            <person name="Balsanelli E."/>
            <person name="Pedrosa F.O."/>
            <person name="Moreno L.F."/>
            <person name="Steffens M.B."/>
            <person name="Xi L."/>
            <person name="Bocca A.L."/>
            <person name="Felipe M.S."/>
            <person name="Teixeira M."/>
            <person name="Telles Filho F.Q."/>
            <person name="Azevedo C.M."/>
            <person name="Gomes R."/>
            <person name="Vicente V.A."/>
        </authorList>
    </citation>
    <scope>NUCLEOTIDE SEQUENCE [LARGE SCALE GENOMIC DNA]</scope>
    <source>
        <strain evidence="1 2">CBS 269.37</strain>
    </source>
</reference>
<organism evidence="1 2">
    <name type="scientific">Fonsecaea monophora</name>
    <dbReference type="NCBI Taxonomy" id="254056"/>
    <lineage>
        <taxon>Eukaryota</taxon>
        <taxon>Fungi</taxon>
        <taxon>Dikarya</taxon>
        <taxon>Ascomycota</taxon>
        <taxon>Pezizomycotina</taxon>
        <taxon>Eurotiomycetes</taxon>
        <taxon>Chaetothyriomycetidae</taxon>
        <taxon>Chaetothyriales</taxon>
        <taxon>Herpotrichiellaceae</taxon>
        <taxon>Fonsecaea</taxon>
    </lineage>
</organism>
<keyword evidence="2" id="KW-1185">Reference proteome</keyword>